<sequence length="463" mass="51296">MDLSLLKQSDSPLFIFFVSMAFGIMFSILTGDHEILKGVLILGPFLVFCWMTRRFLPEVLLFFFFGSLLVFTKADFVKLEPGSVVEITGQVKKVYTDDFFMGKGRVLLGGEWRELPYKIMVSTNKSFVENGKPDSGKIFWAVGKVEGTTFQPILKSEISAFVPPIGMGSFAENVRNSVKSILAKYGVTNALVFSTFFGNKAPLDNHFKEALKNIGISHIFAVSGLHVGLFYMIISYFMSLFLLPYHVKDLFSIFLTAAYVVCTGPVISASRAFLMLLIYVIFRAIDYPQSPLNILGLSGIIMLGIEPFDLVLPDFQLSFLSTSGILLCVMAPQKKRPPFIQALLIGGAAQGVTLPVSLNLFGNIALLAIPLTLVAVEFYLIPALVGTFGLLFFDIIKIKPLAFIFAKGLEFLSVCFEIVVVKLSEFSPVLRLESPYNYFAAFFVALLIVSLLFFSFAHSEQSP</sequence>
<keyword evidence="9" id="KW-1185">Reference proteome</keyword>
<dbReference type="GO" id="GO:0005886">
    <property type="term" value="C:plasma membrane"/>
    <property type="evidence" value="ECO:0007669"/>
    <property type="project" value="UniProtKB-SubCell"/>
</dbReference>
<comment type="subcellular location">
    <subcellularLocation>
        <location evidence="1">Cell membrane</location>
        <topology evidence="1">Multi-pass membrane protein</topology>
    </subcellularLocation>
</comment>
<protein>
    <recommendedName>
        <fullName evidence="7">ComEC/Rec2-related protein domain-containing protein</fullName>
    </recommendedName>
</protein>
<evidence type="ECO:0000313" key="8">
    <source>
        <dbReference type="EMBL" id="OAA31283.1"/>
    </source>
</evidence>
<feature type="transmembrane region" description="Helical" evidence="6">
    <location>
        <begin position="59"/>
        <end position="76"/>
    </location>
</feature>
<dbReference type="OrthoDB" id="9761531at2"/>
<evidence type="ECO:0000313" key="9">
    <source>
        <dbReference type="Proteomes" id="UP000077339"/>
    </source>
</evidence>
<dbReference type="AlphaFoldDB" id="A0A176K2V6"/>
<keyword evidence="4 6" id="KW-1133">Transmembrane helix</keyword>
<dbReference type="NCBIfam" id="TIGR00360">
    <property type="entry name" value="ComEC_N-term"/>
    <property type="match status" value="1"/>
</dbReference>
<organism evidence="8 9">
    <name type="scientific">Kosmotoga arenicorallina S304</name>
    <dbReference type="NCBI Taxonomy" id="1453497"/>
    <lineage>
        <taxon>Bacteria</taxon>
        <taxon>Thermotogati</taxon>
        <taxon>Thermotogota</taxon>
        <taxon>Thermotogae</taxon>
        <taxon>Kosmotogales</taxon>
        <taxon>Kosmotogaceae</taxon>
        <taxon>Kosmotoga</taxon>
    </lineage>
</organism>
<evidence type="ECO:0000256" key="3">
    <source>
        <dbReference type="ARBA" id="ARBA00022692"/>
    </source>
</evidence>
<gene>
    <name evidence="8" type="ORF">AT15_07240</name>
</gene>
<dbReference type="PANTHER" id="PTHR30619:SF7">
    <property type="entry name" value="BETA-LACTAMASE DOMAIN PROTEIN"/>
    <property type="match status" value="1"/>
</dbReference>
<feature type="transmembrane region" description="Helical" evidence="6">
    <location>
        <begin position="251"/>
        <end position="280"/>
    </location>
</feature>
<dbReference type="InterPro" id="IPR052159">
    <property type="entry name" value="Competence_DNA_uptake"/>
</dbReference>
<feature type="transmembrane region" description="Helical" evidence="6">
    <location>
        <begin position="404"/>
        <end position="424"/>
    </location>
</feature>
<comment type="caution">
    <text evidence="8">The sequence shown here is derived from an EMBL/GenBank/DDBJ whole genome shotgun (WGS) entry which is preliminary data.</text>
</comment>
<dbReference type="RefSeq" id="WP_068346294.1">
    <property type="nucleotide sequence ID" value="NZ_JFHK01000004.1"/>
</dbReference>
<proteinExistence type="predicted"/>
<feature type="transmembrane region" description="Helical" evidence="6">
    <location>
        <begin position="364"/>
        <end position="392"/>
    </location>
</feature>
<dbReference type="STRING" id="1453497.AT15_07240"/>
<dbReference type="Pfam" id="PF03772">
    <property type="entry name" value="Competence"/>
    <property type="match status" value="1"/>
</dbReference>
<dbReference type="Proteomes" id="UP000077339">
    <property type="component" value="Unassembled WGS sequence"/>
</dbReference>
<feature type="transmembrane region" description="Helical" evidence="6">
    <location>
        <begin position="12"/>
        <end position="29"/>
    </location>
</feature>
<evidence type="ECO:0000256" key="1">
    <source>
        <dbReference type="ARBA" id="ARBA00004651"/>
    </source>
</evidence>
<evidence type="ECO:0000256" key="4">
    <source>
        <dbReference type="ARBA" id="ARBA00022989"/>
    </source>
</evidence>
<feature type="transmembrane region" description="Helical" evidence="6">
    <location>
        <begin position="219"/>
        <end position="245"/>
    </location>
</feature>
<dbReference type="InterPro" id="IPR004477">
    <property type="entry name" value="ComEC_N"/>
</dbReference>
<evidence type="ECO:0000256" key="2">
    <source>
        <dbReference type="ARBA" id="ARBA00022475"/>
    </source>
</evidence>
<feature type="transmembrane region" description="Helical" evidence="6">
    <location>
        <begin position="436"/>
        <end position="457"/>
    </location>
</feature>
<feature type="transmembrane region" description="Helical" evidence="6">
    <location>
        <begin position="339"/>
        <end position="358"/>
    </location>
</feature>
<dbReference type="EMBL" id="JFHK01000004">
    <property type="protein sequence ID" value="OAA31283.1"/>
    <property type="molecule type" value="Genomic_DNA"/>
</dbReference>
<keyword evidence="2" id="KW-1003">Cell membrane</keyword>
<feature type="domain" description="ComEC/Rec2-related protein" evidence="7">
    <location>
        <begin position="196"/>
        <end position="453"/>
    </location>
</feature>
<evidence type="ECO:0000259" key="7">
    <source>
        <dbReference type="Pfam" id="PF03772"/>
    </source>
</evidence>
<reference evidence="8 9" key="1">
    <citation type="submission" date="2014-02" db="EMBL/GenBank/DDBJ databases">
        <title>Kosmotoga genome sequencing.</title>
        <authorList>
            <person name="Pollo S.M."/>
            <person name="Charchuk R."/>
            <person name="Nesbo C.L."/>
        </authorList>
    </citation>
    <scope>NUCLEOTIDE SEQUENCE [LARGE SCALE GENOMIC DNA]</scope>
    <source>
        <strain evidence="8 9">S304</strain>
    </source>
</reference>
<name>A0A176K2V6_9BACT</name>
<accession>A0A176K2V6</accession>
<evidence type="ECO:0000256" key="5">
    <source>
        <dbReference type="ARBA" id="ARBA00023136"/>
    </source>
</evidence>
<evidence type="ECO:0000256" key="6">
    <source>
        <dbReference type="SAM" id="Phobius"/>
    </source>
</evidence>
<keyword evidence="5 6" id="KW-0472">Membrane</keyword>
<keyword evidence="3 6" id="KW-0812">Transmembrane</keyword>
<dbReference type="PANTHER" id="PTHR30619">
    <property type="entry name" value="DNA INTERNALIZATION/COMPETENCE PROTEIN COMEC/REC2"/>
    <property type="match status" value="1"/>
</dbReference>